<feature type="domain" description="Peptidase S26" evidence="8">
    <location>
        <begin position="6"/>
        <end position="167"/>
    </location>
</feature>
<feature type="active site" evidence="6">
    <location>
        <position position="36"/>
    </location>
</feature>
<evidence type="ECO:0000256" key="2">
    <source>
        <dbReference type="ARBA" id="ARBA00004401"/>
    </source>
</evidence>
<evidence type="ECO:0000256" key="5">
    <source>
        <dbReference type="ARBA" id="ARBA00022801"/>
    </source>
</evidence>
<keyword evidence="5 7" id="KW-0378">Hydrolase</keyword>
<dbReference type="AlphaFoldDB" id="A0A6V7R784"/>
<sequence length="178" mass="20377">MLKEIRDWIISFVIAIAVILVIRYFLFAQYVVDGSSMENTFHENERVIVNKFIYNFKDIENSDVIVFDAGHEQAYIKRVIGIPGDTVEMIDKVVYVNGEALDEAYVDDYERSYSDNFTLESLGVSGDKIPEGQYLVLGDNRAVSKDSREIGLVSEDDIIGKVQLKFWPFSEFTTDFSE</sequence>
<evidence type="ECO:0000256" key="7">
    <source>
        <dbReference type="RuleBase" id="RU362042"/>
    </source>
</evidence>
<dbReference type="PRINTS" id="PR00727">
    <property type="entry name" value="LEADERPTASE"/>
</dbReference>
<dbReference type="CDD" id="cd06530">
    <property type="entry name" value="S26_SPase_I"/>
    <property type="match status" value="1"/>
</dbReference>
<keyword evidence="7" id="KW-1133">Transmembrane helix</keyword>
<comment type="caution">
    <text evidence="9">The sequence shown here is derived from an EMBL/GenBank/DDBJ whole genome shotgun (WGS) entry which is preliminary data.</text>
</comment>
<comment type="catalytic activity">
    <reaction evidence="1 7">
        <text>Cleavage of hydrophobic, N-terminal signal or leader sequences from secreted and periplasmic proteins.</text>
        <dbReference type="EC" id="3.4.21.89"/>
    </reaction>
</comment>
<proteinExistence type="inferred from homology"/>
<evidence type="ECO:0000256" key="4">
    <source>
        <dbReference type="ARBA" id="ARBA00013208"/>
    </source>
</evidence>
<dbReference type="PANTHER" id="PTHR43390:SF1">
    <property type="entry name" value="CHLOROPLAST PROCESSING PEPTIDASE"/>
    <property type="match status" value="1"/>
</dbReference>
<keyword evidence="7" id="KW-0812">Transmembrane</keyword>
<dbReference type="EMBL" id="CAJEWE010000006">
    <property type="protein sequence ID" value="CAD2072868.1"/>
    <property type="molecule type" value="Genomic_DNA"/>
</dbReference>
<dbReference type="GO" id="GO:0005886">
    <property type="term" value="C:plasma membrane"/>
    <property type="evidence" value="ECO:0007669"/>
    <property type="project" value="UniProtKB-SubCell"/>
</dbReference>
<dbReference type="Proteomes" id="UP000521032">
    <property type="component" value="Unassembled WGS sequence"/>
</dbReference>
<keyword evidence="10" id="KW-1185">Reference proteome</keyword>
<dbReference type="GO" id="GO:0006465">
    <property type="term" value="P:signal peptide processing"/>
    <property type="evidence" value="ECO:0007669"/>
    <property type="project" value="InterPro"/>
</dbReference>
<feature type="active site" evidence="6">
    <location>
        <position position="77"/>
    </location>
</feature>
<dbReference type="Pfam" id="PF10502">
    <property type="entry name" value="Peptidase_S26"/>
    <property type="match status" value="1"/>
</dbReference>
<keyword evidence="7" id="KW-0645">Protease</keyword>
<dbReference type="EC" id="3.4.21.89" evidence="4 7"/>
<dbReference type="InterPro" id="IPR000223">
    <property type="entry name" value="Pept_S26A_signal_pept_1"/>
</dbReference>
<gene>
    <name evidence="9" type="primary">spsB</name>
    <name evidence="9" type="ORF">JEOSCH030_00464</name>
</gene>
<dbReference type="PANTHER" id="PTHR43390">
    <property type="entry name" value="SIGNAL PEPTIDASE I"/>
    <property type="match status" value="1"/>
</dbReference>
<reference evidence="9 10" key="1">
    <citation type="submission" date="2020-07" db="EMBL/GenBank/DDBJ databases">
        <authorList>
            <person name="Criscuolo A."/>
        </authorList>
    </citation>
    <scope>NUCLEOTIDE SEQUENCE [LARGE SCALE GENOMIC DNA]</scope>
    <source>
        <strain evidence="10">CIP 111030</strain>
    </source>
</reference>
<dbReference type="PROSITE" id="PS00761">
    <property type="entry name" value="SPASE_I_3"/>
    <property type="match status" value="1"/>
</dbReference>
<evidence type="ECO:0000256" key="1">
    <source>
        <dbReference type="ARBA" id="ARBA00000677"/>
    </source>
</evidence>
<dbReference type="Gene3D" id="2.10.109.10">
    <property type="entry name" value="Umud Fragment, subunit A"/>
    <property type="match status" value="1"/>
</dbReference>
<evidence type="ECO:0000313" key="10">
    <source>
        <dbReference type="Proteomes" id="UP000521032"/>
    </source>
</evidence>
<dbReference type="SUPFAM" id="SSF51306">
    <property type="entry name" value="LexA/Signal peptidase"/>
    <property type="match status" value="1"/>
</dbReference>
<dbReference type="InterPro" id="IPR036286">
    <property type="entry name" value="LexA/Signal_pep-like_sf"/>
</dbReference>
<protein>
    <recommendedName>
        <fullName evidence="4 7">Signal peptidase I</fullName>
        <ecNumber evidence="4 7">3.4.21.89</ecNumber>
    </recommendedName>
</protein>
<name>A0A6V7R784_9BACL</name>
<evidence type="ECO:0000256" key="6">
    <source>
        <dbReference type="PIRSR" id="PIRSR600223-1"/>
    </source>
</evidence>
<accession>A0A6V7R784</accession>
<evidence type="ECO:0000259" key="8">
    <source>
        <dbReference type="Pfam" id="PF10502"/>
    </source>
</evidence>
<dbReference type="InterPro" id="IPR019533">
    <property type="entry name" value="Peptidase_S26"/>
</dbReference>
<dbReference type="RefSeq" id="WP_186085457.1">
    <property type="nucleotide sequence ID" value="NZ_BMDB01000001.1"/>
</dbReference>
<evidence type="ECO:0000313" key="9">
    <source>
        <dbReference type="EMBL" id="CAD2072868.1"/>
    </source>
</evidence>
<dbReference type="PROSITE" id="PS00760">
    <property type="entry name" value="SPASE_I_2"/>
    <property type="match status" value="1"/>
</dbReference>
<dbReference type="NCBIfam" id="TIGR02227">
    <property type="entry name" value="sigpep_I_bact"/>
    <property type="match status" value="1"/>
</dbReference>
<dbReference type="GO" id="GO:0009003">
    <property type="term" value="F:signal peptidase activity"/>
    <property type="evidence" value="ECO:0007669"/>
    <property type="project" value="UniProtKB-EC"/>
</dbReference>
<comment type="subcellular location">
    <subcellularLocation>
        <location evidence="2">Cell membrane</location>
        <topology evidence="2">Single-pass type II membrane protein</topology>
    </subcellularLocation>
    <subcellularLocation>
        <location evidence="7">Membrane</location>
        <topology evidence="7">Single-pass type II membrane protein</topology>
    </subcellularLocation>
</comment>
<keyword evidence="7" id="KW-0472">Membrane</keyword>
<evidence type="ECO:0000256" key="3">
    <source>
        <dbReference type="ARBA" id="ARBA00009370"/>
    </source>
</evidence>
<dbReference type="InterPro" id="IPR019757">
    <property type="entry name" value="Pept_S26A_signal_pept_1_Lys-AS"/>
</dbReference>
<dbReference type="InterPro" id="IPR019758">
    <property type="entry name" value="Pept_S26A_signal_pept_1_CS"/>
</dbReference>
<organism evidence="9 10">
    <name type="scientific">Phocicoccus schoeneichii</name>
    <dbReference type="NCBI Taxonomy" id="1812261"/>
    <lineage>
        <taxon>Bacteria</taxon>
        <taxon>Bacillati</taxon>
        <taxon>Bacillota</taxon>
        <taxon>Bacilli</taxon>
        <taxon>Bacillales</taxon>
        <taxon>Salinicoccaceae</taxon>
        <taxon>Phocicoccus</taxon>
    </lineage>
</organism>
<comment type="similarity">
    <text evidence="3 7">Belongs to the peptidase S26 family.</text>
</comment>
<dbReference type="GO" id="GO:0004252">
    <property type="term" value="F:serine-type endopeptidase activity"/>
    <property type="evidence" value="ECO:0007669"/>
    <property type="project" value="InterPro"/>
</dbReference>
<feature type="transmembrane region" description="Helical" evidence="7">
    <location>
        <begin position="12"/>
        <end position="32"/>
    </location>
</feature>